<organism evidence="6 7">
    <name type="scientific">Liparis tanakae</name>
    <name type="common">Tanaka's snailfish</name>
    <dbReference type="NCBI Taxonomy" id="230148"/>
    <lineage>
        <taxon>Eukaryota</taxon>
        <taxon>Metazoa</taxon>
        <taxon>Chordata</taxon>
        <taxon>Craniata</taxon>
        <taxon>Vertebrata</taxon>
        <taxon>Euteleostomi</taxon>
        <taxon>Actinopterygii</taxon>
        <taxon>Neopterygii</taxon>
        <taxon>Teleostei</taxon>
        <taxon>Neoteleostei</taxon>
        <taxon>Acanthomorphata</taxon>
        <taxon>Eupercaria</taxon>
        <taxon>Perciformes</taxon>
        <taxon>Cottioidei</taxon>
        <taxon>Cottales</taxon>
        <taxon>Liparidae</taxon>
        <taxon>Liparis</taxon>
    </lineage>
</organism>
<reference evidence="6 7" key="1">
    <citation type="submission" date="2019-03" db="EMBL/GenBank/DDBJ databases">
        <title>First draft genome of Liparis tanakae, snailfish: a comprehensive survey of snailfish specific genes.</title>
        <authorList>
            <person name="Kim W."/>
            <person name="Song I."/>
            <person name="Jeong J.-H."/>
            <person name="Kim D."/>
            <person name="Kim S."/>
            <person name="Ryu S."/>
            <person name="Song J.Y."/>
            <person name="Lee S.K."/>
        </authorList>
    </citation>
    <scope>NUCLEOTIDE SEQUENCE [LARGE SCALE GENOMIC DNA]</scope>
    <source>
        <tissue evidence="6">Muscle</tissue>
    </source>
</reference>
<dbReference type="PROSITE" id="PS50002">
    <property type="entry name" value="SH3"/>
    <property type="match status" value="1"/>
</dbReference>
<keyword evidence="7" id="KW-1185">Reference proteome</keyword>
<evidence type="ECO:0000313" key="7">
    <source>
        <dbReference type="Proteomes" id="UP000314294"/>
    </source>
</evidence>
<dbReference type="EMBL" id="SRLO01000118">
    <property type="protein sequence ID" value="TNN74036.1"/>
    <property type="molecule type" value="Genomic_DNA"/>
</dbReference>
<dbReference type="Gene3D" id="2.30.42.10">
    <property type="match status" value="1"/>
</dbReference>
<dbReference type="PANTHER" id="PTHR23122">
    <property type="entry name" value="MEMBRANE-ASSOCIATED GUANYLATE KINASE MAGUK"/>
    <property type="match status" value="1"/>
</dbReference>
<evidence type="ECO:0000256" key="3">
    <source>
        <dbReference type="PROSITE-ProRule" id="PRU00192"/>
    </source>
</evidence>
<dbReference type="InterPro" id="IPR001452">
    <property type="entry name" value="SH3_domain"/>
</dbReference>
<dbReference type="SUPFAM" id="SSF50044">
    <property type="entry name" value="SH3-domain"/>
    <property type="match status" value="1"/>
</dbReference>
<dbReference type="Pfam" id="PF07653">
    <property type="entry name" value="SH3_2"/>
    <property type="match status" value="1"/>
</dbReference>
<proteinExistence type="inferred from homology"/>
<dbReference type="InterPro" id="IPR036034">
    <property type="entry name" value="PDZ_sf"/>
</dbReference>
<evidence type="ECO:0000259" key="4">
    <source>
        <dbReference type="PROSITE" id="PS50002"/>
    </source>
</evidence>
<evidence type="ECO:0000256" key="2">
    <source>
        <dbReference type="ARBA" id="ARBA00022443"/>
    </source>
</evidence>
<evidence type="ECO:0000313" key="6">
    <source>
        <dbReference type="EMBL" id="TNN74036.1"/>
    </source>
</evidence>
<dbReference type="InterPro" id="IPR027417">
    <property type="entry name" value="P-loop_NTPase"/>
</dbReference>
<dbReference type="SUPFAM" id="SSF50156">
    <property type="entry name" value="PDZ domain-like"/>
    <property type="match status" value="1"/>
</dbReference>
<dbReference type="InterPro" id="IPR020590">
    <property type="entry name" value="Guanylate_kinase_CS"/>
</dbReference>
<dbReference type="Gene3D" id="2.30.30.40">
    <property type="entry name" value="SH3 Domains"/>
    <property type="match status" value="1"/>
</dbReference>
<comment type="similarity">
    <text evidence="1">Belongs to the MAGUK family.</text>
</comment>
<evidence type="ECO:0000259" key="5">
    <source>
        <dbReference type="PROSITE" id="PS50052"/>
    </source>
</evidence>
<gene>
    <name evidence="6" type="primary">Cask_1</name>
    <name evidence="6" type="ORF">EYF80_015677</name>
</gene>
<dbReference type="OrthoDB" id="65789at2759"/>
<dbReference type="SMART" id="SM00326">
    <property type="entry name" value="SH3"/>
    <property type="match status" value="1"/>
</dbReference>
<dbReference type="InterPro" id="IPR008144">
    <property type="entry name" value="Guanylate_kin-like_dom"/>
</dbReference>
<dbReference type="InterPro" id="IPR008145">
    <property type="entry name" value="GK/Ca_channel_bsu"/>
</dbReference>
<dbReference type="PROSITE" id="PS00856">
    <property type="entry name" value="GUANYLATE_KINASE_1"/>
    <property type="match status" value="1"/>
</dbReference>
<dbReference type="AlphaFoldDB" id="A0A4Z2I7L3"/>
<feature type="domain" description="Guanylate kinase-like" evidence="5">
    <location>
        <begin position="201"/>
        <end position="318"/>
    </location>
</feature>
<accession>A0A4Z2I7L3</accession>
<dbReference type="SMART" id="SM00072">
    <property type="entry name" value="GuKc"/>
    <property type="match status" value="1"/>
</dbReference>
<comment type="caution">
    <text evidence="6">The sequence shown here is derived from an EMBL/GenBank/DDBJ whole genome shotgun (WGS) entry which is preliminary data.</text>
</comment>
<dbReference type="Gene3D" id="3.40.50.300">
    <property type="entry name" value="P-loop containing nucleotide triphosphate hydrolases"/>
    <property type="match status" value="1"/>
</dbReference>
<feature type="domain" description="SH3" evidence="4">
    <location>
        <begin position="74"/>
        <end position="144"/>
    </location>
</feature>
<dbReference type="Proteomes" id="UP000314294">
    <property type="component" value="Unassembled WGS sequence"/>
</dbReference>
<dbReference type="InterPro" id="IPR036028">
    <property type="entry name" value="SH3-like_dom_sf"/>
</dbReference>
<dbReference type="Pfam" id="PF00625">
    <property type="entry name" value="Guanylate_kin"/>
    <property type="match status" value="1"/>
</dbReference>
<keyword evidence="2 3" id="KW-0728">SH3 domain</keyword>
<protein>
    <submittedName>
        <fullName evidence="6">Peripheral plasma membrane protein CASK</fullName>
    </submittedName>
</protein>
<name>A0A4Z2I7L3_9TELE</name>
<dbReference type="PROSITE" id="PS50052">
    <property type="entry name" value="GUANYLATE_KINASE_2"/>
    <property type="match status" value="1"/>
</dbReference>
<dbReference type="InterPro" id="IPR050716">
    <property type="entry name" value="MAGUK"/>
</dbReference>
<evidence type="ECO:0000256" key="1">
    <source>
        <dbReference type="ARBA" id="ARBA00007014"/>
    </source>
</evidence>
<sequence length="318" mass="36781">MRIKTRVFNEEKRSDSHFCLSGTLHIGDEIREINSISVANQTVEQLQKMLDLPSTIQPKGRQIVSRPPIKDKMSVKIYVRAQFEYDPSKDELIPCKEAGIRFQVGDIVQIISKDDHNWWQGKLENTKNATAGLIPSPELQEWRVACIAMEKTKQEQQASCTWFGKKKKQYKDKYLAKHNAVFDQLDLVTYEEVVKLPAFKRKTLVLLGAHGVGRRHIKNTLITKHPDRFAYPIPHTTRPPKKDEENGKNYFFVSHDQMMQDISNNEYLEYGSHEDAMYGTRLETIRMIHQDGHIAILDVEPQALKVLRTAEFAPRLLL</sequence>
<dbReference type="SUPFAM" id="SSF52540">
    <property type="entry name" value="P-loop containing nucleoside triphosphate hydrolases"/>
    <property type="match status" value="1"/>
</dbReference>